<dbReference type="GO" id="GO:0071949">
    <property type="term" value="F:FAD binding"/>
    <property type="evidence" value="ECO:0007669"/>
    <property type="project" value="InterPro"/>
</dbReference>
<name>A0A4T2C230_9MICO</name>
<dbReference type="EMBL" id="QYRT01000009">
    <property type="protein sequence ID" value="TIH38295.1"/>
    <property type="molecule type" value="Genomic_DNA"/>
</dbReference>
<evidence type="ECO:0000313" key="2">
    <source>
        <dbReference type="EMBL" id="TIH38295.1"/>
    </source>
</evidence>
<dbReference type="InterPro" id="IPR036188">
    <property type="entry name" value="FAD/NAD-bd_sf"/>
</dbReference>
<comment type="caution">
    <text evidence="2">The sequence shown here is derived from an EMBL/GenBank/DDBJ whole genome shotgun (WGS) entry which is preliminary data.</text>
</comment>
<accession>A0A4T2C230</accession>
<dbReference type="SUPFAM" id="SSF51905">
    <property type="entry name" value="FAD/NAD(P)-binding domain"/>
    <property type="match status" value="1"/>
</dbReference>
<dbReference type="RefSeq" id="WP_136641542.1">
    <property type="nucleotide sequence ID" value="NZ_QYRT01000009.1"/>
</dbReference>
<keyword evidence="3" id="KW-1185">Reference proteome</keyword>
<dbReference type="Pfam" id="PF01494">
    <property type="entry name" value="FAD_binding_3"/>
    <property type="match status" value="1"/>
</dbReference>
<evidence type="ECO:0000313" key="3">
    <source>
        <dbReference type="Proteomes" id="UP000306192"/>
    </source>
</evidence>
<dbReference type="PRINTS" id="PR00420">
    <property type="entry name" value="RNGMNOXGNASE"/>
</dbReference>
<evidence type="ECO:0000259" key="1">
    <source>
        <dbReference type="Pfam" id="PF01494"/>
    </source>
</evidence>
<dbReference type="InterPro" id="IPR050407">
    <property type="entry name" value="Geranylgeranyl_reductase"/>
</dbReference>
<dbReference type="PANTHER" id="PTHR42685:SF19">
    <property type="entry name" value="POSSIBLE OXIDOREDUCTASE"/>
    <property type="match status" value="1"/>
</dbReference>
<sequence>MPGVSAFDADVVVVGGGPVGLAAAIGARLAGLSVIVVEPRVAPVQKACGEGLMPAAVDELRRLGVAVAGHPIAGITYRDARRSVSHRFGGEAGRGVQRVDLSGLLTARAEQLGVLFRVGRAETLVQDARSITLGLTGSSTLRARWLLGSDGLHSTVRTLAGLDHAAIPSPAARRYGLRQHFHIAPWSDFVEVYWSPGFEVYVTPVGDRMIGVAMLGPRGLDFAEAVRSVPALAAVNDLQRFAADTLQGAGSLRQRVTRHSEGRVLLVGDASGYIDALTGEGLRIGFAQAAAAVAAIVAEQGEADSRAAESAQTVGAAYERGWRRVSGPANRLTTALLLASRSPLRASIVPLAVRVPRLFGAAVDRLAR</sequence>
<proteinExistence type="predicted"/>
<organism evidence="2 3">
    <name type="scientific">Subtercola vilae</name>
    <dbReference type="NCBI Taxonomy" id="2056433"/>
    <lineage>
        <taxon>Bacteria</taxon>
        <taxon>Bacillati</taxon>
        <taxon>Actinomycetota</taxon>
        <taxon>Actinomycetes</taxon>
        <taxon>Micrococcales</taxon>
        <taxon>Microbacteriaceae</taxon>
        <taxon>Subtercola</taxon>
    </lineage>
</organism>
<dbReference type="InterPro" id="IPR002938">
    <property type="entry name" value="FAD-bd"/>
</dbReference>
<dbReference type="OrthoDB" id="113955at2"/>
<dbReference type="Proteomes" id="UP000306192">
    <property type="component" value="Unassembled WGS sequence"/>
</dbReference>
<protein>
    <submittedName>
        <fullName evidence="2">FAD-binding protein</fullName>
    </submittedName>
</protein>
<dbReference type="Gene3D" id="3.50.50.60">
    <property type="entry name" value="FAD/NAD(P)-binding domain"/>
    <property type="match status" value="2"/>
</dbReference>
<dbReference type="PANTHER" id="PTHR42685">
    <property type="entry name" value="GERANYLGERANYL DIPHOSPHATE REDUCTASE"/>
    <property type="match status" value="1"/>
</dbReference>
<feature type="domain" description="FAD-binding" evidence="1">
    <location>
        <begin position="8"/>
        <end position="311"/>
    </location>
</feature>
<gene>
    <name evidence="2" type="ORF">D4765_06855</name>
</gene>
<dbReference type="AlphaFoldDB" id="A0A4T2C230"/>
<reference evidence="2 3" key="1">
    <citation type="journal article" date="2019" name="Microorganisms">
        <title>Systematic Affiliation and Genome Analysis of Subtercola vilae DB165(T) with Particular Emphasis on Cold Adaptation of an Isolate from a High-Altitude Cold Volcano Lake.</title>
        <authorList>
            <person name="Villalobos A.S."/>
            <person name="Wiese J."/>
            <person name="Imhoff J.F."/>
            <person name="Dorador C."/>
            <person name="Keller A."/>
            <person name="Hentschel U."/>
        </authorList>
    </citation>
    <scope>NUCLEOTIDE SEQUENCE [LARGE SCALE GENOMIC DNA]</scope>
    <source>
        <strain evidence="2 3">DB165</strain>
    </source>
</reference>